<dbReference type="OMA" id="RITTEGC"/>
<organism evidence="1 2">
    <name type="scientific">Echinococcus granulosus</name>
    <name type="common">Hydatid tapeworm</name>
    <dbReference type="NCBI Taxonomy" id="6210"/>
    <lineage>
        <taxon>Eukaryota</taxon>
        <taxon>Metazoa</taxon>
        <taxon>Spiralia</taxon>
        <taxon>Lophotrochozoa</taxon>
        <taxon>Platyhelminthes</taxon>
        <taxon>Cestoda</taxon>
        <taxon>Eucestoda</taxon>
        <taxon>Cyclophyllidea</taxon>
        <taxon>Taeniidae</taxon>
        <taxon>Echinococcus</taxon>
        <taxon>Echinococcus granulosus group</taxon>
    </lineage>
</organism>
<comment type="caution">
    <text evidence="1">The sequence shown here is derived from an EMBL/GenBank/DDBJ whole genome shotgun (WGS) entry which is preliminary data.</text>
</comment>
<reference evidence="1 2" key="1">
    <citation type="journal article" date="2013" name="Nat. Genet.">
        <title>The genome of the hydatid tapeworm Echinococcus granulosus.</title>
        <authorList>
            <person name="Zheng H."/>
            <person name="Zhang W."/>
            <person name="Zhang L."/>
            <person name="Zhang Z."/>
            <person name="Li J."/>
            <person name="Lu G."/>
            <person name="Zhu Y."/>
            <person name="Wang Y."/>
            <person name="Huang Y."/>
            <person name="Liu J."/>
            <person name="Kang H."/>
            <person name="Chen J."/>
            <person name="Wang L."/>
            <person name="Chen A."/>
            <person name="Yu S."/>
            <person name="Gao Z."/>
            <person name="Jin L."/>
            <person name="Gu W."/>
            <person name="Wang Z."/>
            <person name="Zhao L."/>
            <person name="Shi B."/>
            <person name="Wen H."/>
            <person name="Lin R."/>
            <person name="Jones M.K."/>
            <person name="Brejova B."/>
            <person name="Vinar T."/>
            <person name="Zhao G."/>
            <person name="McManus D.P."/>
            <person name="Chen Z."/>
            <person name="Zhou Y."/>
            <person name="Wang S."/>
        </authorList>
    </citation>
    <scope>NUCLEOTIDE SEQUENCE [LARGE SCALE GENOMIC DNA]</scope>
</reference>
<gene>
    <name evidence="1" type="ORF">EGR_02862</name>
</gene>
<evidence type="ECO:0000313" key="1">
    <source>
        <dbReference type="EMBL" id="EUB62409.1"/>
    </source>
</evidence>
<dbReference type="CTD" id="36338577"/>
<name>W6V7H1_ECHGR</name>
<dbReference type="Proteomes" id="UP000019149">
    <property type="component" value="Unassembled WGS sequence"/>
</dbReference>
<keyword evidence="2" id="KW-1185">Reference proteome</keyword>
<evidence type="ECO:0000313" key="2">
    <source>
        <dbReference type="Proteomes" id="UP000019149"/>
    </source>
</evidence>
<dbReference type="OrthoDB" id="6246228at2759"/>
<dbReference type="EMBL" id="APAU02000013">
    <property type="protein sequence ID" value="EUB62409.1"/>
    <property type="molecule type" value="Genomic_DNA"/>
</dbReference>
<sequence>MDPRRYKNTCRSVLRPEYLSSSETMNRGVNTNTAPVYSDGYTVPMRNRHDRFATGQSYSVIRSHYANDPNFMYHKQFRNDETRSKQPGHNQTEQLRRSREMDMFKDIGFNFENEVLRAVRFMYSDKRSSSNQNMRVTKKVNLSSTHSVVRVATRLSNRVLSLYERNLLKRILVSMHEKVNEAACRRLLVRLVKAPTVPCTPNCSWCQRITTEGCISRSYSNQNYNSDEDNSYAVTGAKWVGSNVSGSRHFALPPENGPCPVGITDRSFCQSLSLDASPLSEPCATPPATFVERYIDVHHDHLPPDDGPTRSPEMHLVLRVTPAPKIAFHVVDWWFNEIRIWGSPVEWAFVATQQQSKRGPRRAHSAPVQELATAMWAFSTIAITINFFGNGDVAQSPAPRNALRESGALLPRQNLNL</sequence>
<accession>W6V7H1</accession>
<dbReference type="RefSeq" id="XP_024353605.1">
    <property type="nucleotide sequence ID" value="XM_024492111.1"/>
</dbReference>
<dbReference type="GeneID" id="36338577"/>
<protein>
    <submittedName>
        <fullName evidence="1">Uncharacterized protein</fullName>
    </submittedName>
</protein>
<dbReference type="AlphaFoldDB" id="W6V7H1"/>
<dbReference type="KEGG" id="egl:EGR_02862"/>
<proteinExistence type="predicted"/>